<dbReference type="EMBL" id="KJ595575">
    <property type="protein sequence ID" value="AID18194.1"/>
    <property type="molecule type" value="Genomic_DNA"/>
</dbReference>
<protein>
    <recommendedName>
        <fullName evidence="3">Minor tail protein</fullName>
    </recommendedName>
</protein>
<dbReference type="Proteomes" id="UP000027390">
    <property type="component" value="Segment"/>
</dbReference>
<organism evidence="1 2">
    <name type="scientific">Mycobacterium phage Willis</name>
    <dbReference type="NCBI Taxonomy" id="1486404"/>
    <lineage>
        <taxon>Viruses</taxon>
        <taxon>Duplodnaviria</taxon>
        <taxon>Heunggongvirae</taxon>
        <taxon>Uroviricota</taxon>
        <taxon>Caudoviricetes</taxon>
        <taxon>Ceeclamvirinae</taxon>
        <taxon>Bixzunavirus</taxon>
        <taxon>Bixzunavirus Bxz1</taxon>
    </lineage>
</organism>
<proteinExistence type="predicted"/>
<accession>A0A068C8Z2</accession>
<evidence type="ECO:0000313" key="1">
    <source>
        <dbReference type="EMBL" id="AID18194.1"/>
    </source>
</evidence>
<evidence type="ECO:0000313" key="2">
    <source>
        <dbReference type="Proteomes" id="UP000027390"/>
    </source>
</evidence>
<gene>
    <name evidence="1" type="primary">118</name>
    <name evidence="1" type="ORF">PBI_WILLIS_118</name>
</gene>
<evidence type="ECO:0008006" key="3">
    <source>
        <dbReference type="Google" id="ProtNLM"/>
    </source>
</evidence>
<sequence length="202" mass="21082">MPVTFSRSNGNWGANNPGHTITVEPGESIVVWQSCQNPNANPHTCTIAGVSVPLIGQDLNGSLSNTYCFALLNPPVGTDLAVAFPVIGSYDAACTIVLKGVGSFGTPVQHTTGKSITASTEAGWYLTSGWCNRGSFTATNGVQRFRRDTAGFVNLALYVADLTSTTSPTSTIEITAADTTITGLALPVLPKAEQNFFPLIAA</sequence>
<reference evidence="1 2" key="1">
    <citation type="submission" date="2014-03" db="EMBL/GenBank/DDBJ databases">
        <authorList>
            <person name="Churilla B.M."/>
            <person name="Abrahim M.R."/>
            <person name="Burke K.A."/>
            <person name="Yu V.J."/>
            <person name="Adkins N.L."/>
            <person name="Cohen K.L."/>
            <person name="Colicchio M.A."/>
            <person name="Fasoranti T.O."/>
            <person name="Genkil J.S."/>
            <person name="Kramer Z.J."/>
            <person name="Prout A.K."/>
            <person name="Schafer C.E."/>
            <person name="Schwarz A.G."/>
            <person name="Tish M."/>
            <person name="Vispute N."/>
            <person name="Wilkes K.E."/>
            <person name="Williams C.R."/>
            <person name="Xiao X."/>
            <person name="Yoder B.A."/>
            <person name="Lapin J.S."/>
            <person name="Ott C.T."/>
            <person name="Walburn T.D."/>
            <person name="Bradley K.W."/>
            <person name="Clarke D.Q."/>
            <person name="Lewis M.F."/>
            <person name="Barker L.P."/>
            <person name="Bailey C."/>
            <person name="Asai D.J."/>
            <person name="Bowman C.A."/>
            <person name="Russell D.A."/>
            <person name="Pope W.H."/>
            <person name="Jacobs-Sera D."/>
            <person name="Hendrix R.W."/>
            <person name="Hatfull G.F."/>
        </authorList>
    </citation>
    <scope>NUCLEOTIDE SEQUENCE [LARGE SCALE GENOMIC DNA]</scope>
</reference>
<name>A0A068C8Z2_9CAUD</name>